<evidence type="ECO:0000313" key="15">
    <source>
        <dbReference type="Proteomes" id="UP000317158"/>
    </source>
</evidence>
<dbReference type="AlphaFoldDB" id="A0A520KTK0"/>
<feature type="binding site" evidence="8">
    <location>
        <begin position="148"/>
        <end position="150"/>
    </location>
    <ligand>
        <name>GTP</name>
        <dbReference type="ChEBI" id="CHEBI:37565"/>
    </ligand>
</feature>
<evidence type="ECO:0000256" key="1">
    <source>
        <dbReference type="ARBA" id="ARBA00009690"/>
    </source>
</evidence>
<dbReference type="InterPro" id="IPR045061">
    <property type="entry name" value="FtsZ/CetZ"/>
</dbReference>
<sequence length="379" mass="40535">MESIVNDALKKVKRENDFQTEKSGSIYSINKDNMNITEEELELEKILKSIKTKIIVVGCGGSGCNTINRMMDEGIEGAKLIAMNTDAQHLLNIRANKKLLIGKKCTKGFGAGGIPQIGEKAAKESESDIENTVNESDMVFITCGLGGGTGTGSAPIVAECAKNAGSLSISVVTLPFTAEGTIRAKNAEIGLEKLRKASDTVIVIPNDKLLEAVPRLPLQAAFKVADEVLMRAVKGITELITKPGLVNLDFADVKTIMHDGGVAMIGLGEADGENRAIEAIKKALKSPLLDMDISDATSALVNVSGGPDMTITEAQGIVEEIYRNINTNANIIWGAQIDPDLKNKIRVMIIITGVKSPQILGKSKSPRDSQKEYGIDFVR</sequence>
<dbReference type="Pfam" id="PF12327">
    <property type="entry name" value="FtsZ_C"/>
    <property type="match status" value="1"/>
</dbReference>
<proteinExistence type="inferred from homology"/>
<evidence type="ECO:0000256" key="8">
    <source>
        <dbReference type="HAMAP-Rule" id="MF_00909"/>
    </source>
</evidence>
<feature type="binding site" evidence="8">
    <location>
        <position position="226"/>
    </location>
    <ligand>
        <name>GTP</name>
        <dbReference type="ChEBI" id="CHEBI:37565"/>
    </ligand>
</feature>
<dbReference type="Gene3D" id="3.30.1330.20">
    <property type="entry name" value="Tubulin/FtsZ, C-terminal domain"/>
    <property type="match status" value="1"/>
</dbReference>
<feature type="binding site" evidence="8">
    <location>
        <position position="179"/>
    </location>
    <ligand>
        <name>GTP</name>
        <dbReference type="ChEBI" id="CHEBI:37565"/>
    </ligand>
</feature>
<comment type="subcellular location">
    <subcellularLocation>
        <location evidence="8">Cytoplasm</location>
    </subcellularLocation>
    <text evidence="8">Assembles at midcell at the inner surface of the cytoplasmic membrane.</text>
</comment>
<feature type="domain" description="Tubulin/FtsZ GTPase" evidence="12">
    <location>
        <begin position="53"/>
        <end position="244"/>
    </location>
</feature>
<dbReference type="InterPro" id="IPR036525">
    <property type="entry name" value="Tubulin/FtsZ_GTPase_sf"/>
</dbReference>
<comment type="function">
    <text evidence="8">Essential cell division protein that forms a contractile ring structure (Z ring) at the future cell division site. The regulation of the ring assembly controls the timing and the location of cell division. One of the functions of the FtsZ ring is to recruit other cell division proteins to the septum to produce a new cell wall between the dividing cells. Binds GTP and shows GTPase activity.</text>
</comment>
<evidence type="ECO:0000256" key="3">
    <source>
        <dbReference type="ARBA" id="ARBA00022618"/>
    </source>
</evidence>
<dbReference type="InterPro" id="IPR020805">
    <property type="entry name" value="Cell_div_FtsZ_CS"/>
</dbReference>
<evidence type="ECO:0000256" key="7">
    <source>
        <dbReference type="ARBA" id="ARBA00023306"/>
    </source>
</evidence>
<keyword evidence="3 8" id="KW-0132">Cell division</keyword>
<accession>A0A520KTK0</accession>
<evidence type="ECO:0000256" key="9">
    <source>
        <dbReference type="NCBIfam" id="TIGR00065"/>
    </source>
</evidence>
<feature type="region of interest" description="Disordered" evidence="11">
    <location>
        <begin position="359"/>
        <end position="379"/>
    </location>
</feature>
<comment type="subunit">
    <text evidence="8">Homodimer. Polymerizes to form a dynamic ring structure in a strictly GTP-dependent manner. Interacts directly with several other division proteins.</text>
</comment>
<dbReference type="GO" id="GO:0005737">
    <property type="term" value="C:cytoplasm"/>
    <property type="evidence" value="ECO:0007669"/>
    <property type="project" value="UniProtKB-SubCell"/>
</dbReference>
<name>A0A520KTK0_METT2</name>
<dbReference type="SUPFAM" id="SSF55307">
    <property type="entry name" value="Tubulin C-terminal domain-like"/>
    <property type="match status" value="1"/>
</dbReference>
<evidence type="ECO:0000256" key="5">
    <source>
        <dbReference type="ARBA" id="ARBA00023134"/>
    </source>
</evidence>
<dbReference type="SMART" id="SM00864">
    <property type="entry name" value="Tubulin"/>
    <property type="match status" value="1"/>
</dbReference>
<evidence type="ECO:0000259" key="12">
    <source>
        <dbReference type="SMART" id="SM00864"/>
    </source>
</evidence>
<dbReference type="HAMAP" id="MF_00909">
    <property type="entry name" value="FtsZ"/>
    <property type="match status" value="1"/>
</dbReference>
<dbReference type="PROSITE" id="PS01135">
    <property type="entry name" value="FTSZ_2"/>
    <property type="match status" value="1"/>
</dbReference>
<dbReference type="InterPro" id="IPR018316">
    <property type="entry name" value="Tubulin/FtsZ_2-layer-sand-dom"/>
</dbReference>
<comment type="similarity">
    <text evidence="1 8 10">Belongs to the FtsZ family.</text>
</comment>
<dbReference type="InterPro" id="IPR000158">
    <property type="entry name" value="Cell_div_FtsZ"/>
</dbReference>
<evidence type="ECO:0000256" key="4">
    <source>
        <dbReference type="ARBA" id="ARBA00022741"/>
    </source>
</evidence>
<keyword evidence="5 8" id="KW-0342">GTP-binding</keyword>
<dbReference type="Pfam" id="PF00091">
    <property type="entry name" value="Tubulin"/>
    <property type="match status" value="1"/>
</dbReference>
<dbReference type="Gene3D" id="3.40.50.1440">
    <property type="entry name" value="Tubulin/FtsZ, GTPase domain"/>
    <property type="match status" value="1"/>
</dbReference>
<dbReference type="GO" id="GO:0005525">
    <property type="term" value="F:GTP binding"/>
    <property type="evidence" value="ECO:0007669"/>
    <property type="project" value="UniProtKB-UniRule"/>
</dbReference>
<evidence type="ECO:0000256" key="10">
    <source>
        <dbReference type="RuleBase" id="RU003360"/>
    </source>
</evidence>
<evidence type="ECO:0000313" key="14">
    <source>
        <dbReference type="EMBL" id="RZN65405.1"/>
    </source>
</evidence>
<dbReference type="SMART" id="SM00865">
    <property type="entry name" value="Tubulin_C"/>
    <property type="match status" value="1"/>
</dbReference>
<evidence type="ECO:0000259" key="13">
    <source>
        <dbReference type="SMART" id="SM00865"/>
    </source>
</evidence>
<keyword evidence="4 8" id="KW-0547">Nucleotide-binding</keyword>
<evidence type="ECO:0000256" key="6">
    <source>
        <dbReference type="ARBA" id="ARBA00023210"/>
    </source>
</evidence>
<dbReference type="PROSITE" id="PS01134">
    <property type="entry name" value="FTSZ_1"/>
    <property type="match status" value="1"/>
</dbReference>
<dbReference type="GO" id="GO:0003924">
    <property type="term" value="F:GTPase activity"/>
    <property type="evidence" value="ECO:0007669"/>
    <property type="project" value="UniProtKB-UniRule"/>
</dbReference>
<dbReference type="InterPro" id="IPR024757">
    <property type="entry name" value="FtsZ_C"/>
</dbReference>
<dbReference type="PANTHER" id="PTHR30314">
    <property type="entry name" value="CELL DIVISION PROTEIN FTSZ-RELATED"/>
    <property type="match status" value="1"/>
</dbReference>
<evidence type="ECO:0000256" key="2">
    <source>
        <dbReference type="ARBA" id="ARBA00022490"/>
    </source>
</evidence>
<dbReference type="CDD" id="cd02201">
    <property type="entry name" value="FtsZ_type1"/>
    <property type="match status" value="1"/>
</dbReference>
<comment type="caution">
    <text evidence="8">Lacks conserved residue(s) required for the propagation of feature annotation.</text>
</comment>
<dbReference type="InterPro" id="IPR008280">
    <property type="entry name" value="Tub_FtsZ_C"/>
</dbReference>
<protein>
    <recommendedName>
        <fullName evidence="8 9">Cell division protein FtsZ</fullName>
    </recommendedName>
</protein>
<dbReference type="PANTHER" id="PTHR30314:SF3">
    <property type="entry name" value="MITOCHONDRIAL DIVISION PROTEIN FSZA"/>
    <property type="match status" value="1"/>
</dbReference>
<feature type="binding site" evidence="8">
    <location>
        <position position="183"/>
    </location>
    <ligand>
        <name>GTP</name>
        <dbReference type="ChEBI" id="CHEBI:37565"/>
    </ligand>
</feature>
<keyword evidence="2 8" id="KW-0963">Cytoplasm</keyword>
<dbReference type="InterPro" id="IPR003008">
    <property type="entry name" value="Tubulin_FtsZ_GTPase"/>
</dbReference>
<gene>
    <name evidence="8 14" type="primary">ftsZ</name>
    <name evidence="14" type="ORF">EF806_00490</name>
</gene>
<dbReference type="PRINTS" id="PR00423">
    <property type="entry name" value="CELLDVISFTSZ"/>
</dbReference>
<evidence type="ECO:0000256" key="11">
    <source>
        <dbReference type="SAM" id="MobiDB-lite"/>
    </source>
</evidence>
<comment type="caution">
    <text evidence="14">The sequence shown here is derived from an EMBL/GenBank/DDBJ whole genome shotgun (WGS) entry which is preliminary data.</text>
</comment>
<feature type="compositionally biased region" description="Basic and acidic residues" evidence="11">
    <location>
        <begin position="365"/>
        <end position="379"/>
    </location>
</feature>
<dbReference type="SUPFAM" id="SSF52490">
    <property type="entry name" value="Tubulin nucleotide-binding domain-like"/>
    <property type="match status" value="1"/>
</dbReference>
<reference evidence="14 15" key="1">
    <citation type="journal article" date="2019" name="Nat. Microbiol.">
        <title>Wide diversity of methane and short-chain alkane metabolisms in uncultured archaea.</title>
        <authorList>
            <person name="Borrel G."/>
            <person name="Adam P.S."/>
            <person name="McKay L.J."/>
            <person name="Chen L.X."/>
            <person name="Sierra-Garcia I.N."/>
            <person name="Sieber C.M."/>
            <person name="Letourneur Q."/>
            <person name="Ghozlane A."/>
            <person name="Andersen G.L."/>
            <person name="Li W.J."/>
            <person name="Hallam S.J."/>
            <person name="Muyzer G."/>
            <person name="de Oliveira V.M."/>
            <person name="Inskeep W.P."/>
            <person name="Banfield J.F."/>
            <person name="Gribaldo S."/>
        </authorList>
    </citation>
    <scope>NUCLEOTIDE SEQUENCE [LARGE SCALE GENOMIC DNA]</scope>
    <source>
        <strain evidence="14">NM1a</strain>
    </source>
</reference>
<organism evidence="14 15">
    <name type="scientific">Methanoliparum thermophilum</name>
    <dbReference type="NCBI Taxonomy" id="2491083"/>
    <lineage>
        <taxon>Archaea</taxon>
        <taxon>Methanobacteriati</taxon>
        <taxon>Methanobacteriota</taxon>
        <taxon>Candidatus Methanoliparia</taxon>
        <taxon>Candidatus Methanoliparales</taxon>
        <taxon>Candidatus Methanoliparaceae</taxon>
        <taxon>Candidatus Methanoliparum</taxon>
    </lineage>
</organism>
<feature type="domain" description="Tubulin/FtsZ 2-layer sandwich" evidence="13">
    <location>
        <begin position="246"/>
        <end position="363"/>
    </location>
</feature>
<dbReference type="GO" id="GO:0051258">
    <property type="term" value="P:protein polymerization"/>
    <property type="evidence" value="ECO:0007669"/>
    <property type="project" value="UniProtKB-UniRule"/>
</dbReference>
<dbReference type="GO" id="GO:0043093">
    <property type="term" value="P:FtsZ-dependent cytokinesis"/>
    <property type="evidence" value="ECO:0007669"/>
    <property type="project" value="UniProtKB-UniRule"/>
</dbReference>
<keyword evidence="7 8" id="KW-0131">Cell cycle</keyword>
<dbReference type="InterPro" id="IPR037103">
    <property type="entry name" value="Tubulin/FtsZ-like_C"/>
</dbReference>
<dbReference type="GO" id="GO:0032153">
    <property type="term" value="C:cell division site"/>
    <property type="evidence" value="ECO:0007669"/>
    <property type="project" value="UniProtKB-UniRule"/>
</dbReference>
<dbReference type="FunFam" id="3.40.50.1440:FF:000023">
    <property type="entry name" value="Cell division protein FtsZ"/>
    <property type="match status" value="1"/>
</dbReference>
<keyword evidence="6 8" id="KW-0717">Septation</keyword>
<dbReference type="EMBL" id="RXIF01000002">
    <property type="protein sequence ID" value="RZN65405.1"/>
    <property type="molecule type" value="Genomic_DNA"/>
</dbReference>
<dbReference type="NCBIfam" id="TIGR00065">
    <property type="entry name" value="ftsZ"/>
    <property type="match status" value="1"/>
</dbReference>
<dbReference type="Proteomes" id="UP000317158">
    <property type="component" value="Unassembled WGS sequence"/>
</dbReference>